<proteinExistence type="predicted"/>
<gene>
    <name evidence="2" type="ORF">DERYTH_LOCUS7439</name>
</gene>
<dbReference type="EMBL" id="CAJVPY010003624">
    <property type="protein sequence ID" value="CAG8596863.1"/>
    <property type="molecule type" value="Genomic_DNA"/>
</dbReference>
<reference evidence="2" key="1">
    <citation type="submission" date="2021-06" db="EMBL/GenBank/DDBJ databases">
        <authorList>
            <person name="Kallberg Y."/>
            <person name="Tangrot J."/>
            <person name="Rosling A."/>
        </authorList>
    </citation>
    <scope>NUCLEOTIDE SEQUENCE</scope>
    <source>
        <strain evidence="2">MA453B</strain>
    </source>
</reference>
<name>A0A9N9CEC7_9GLOM</name>
<dbReference type="GO" id="GO:0004672">
    <property type="term" value="F:protein kinase activity"/>
    <property type="evidence" value="ECO:0007669"/>
    <property type="project" value="InterPro"/>
</dbReference>
<dbReference type="OrthoDB" id="2423337at2759"/>
<evidence type="ECO:0000313" key="2">
    <source>
        <dbReference type="EMBL" id="CAG8596863.1"/>
    </source>
</evidence>
<keyword evidence="3" id="KW-1185">Reference proteome</keyword>
<protein>
    <submittedName>
        <fullName evidence="2">1961_t:CDS:1</fullName>
    </submittedName>
</protein>
<dbReference type="AlphaFoldDB" id="A0A9N9CEC7"/>
<dbReference type="Gene3D" id="3.30.200.20">
    <property type="entry name" value="Phosphorylase Kinase, domain 1"/>
    <property type="match status" value="1"/>
</dbReference>
<accession>A0A9N9CEC7</accession>
<dbReference type="SUPFAM" id="SSF56112">
    <property type="entry name" value="Protein kinase-like (PK-like)"/>
    <property type="match status" value="1"/>
</dbReference>
<dbReference type="PROSITE" id="PS50011">
    <property type="entry name" value="PROTEIN_KINASE_DOM"/>
    <property type="match status" value="1"/>
</dbReference>
<dbReference type="Proteomes" id="UP000789405">
    <property type="component" value="Unassembled WGS sequence"/>
</dbReference>
<dbReference type="InterPro" id="IPR000719">
    <property type="entry name" value="Prot_kinase_dom"/>
</dbReference>
<evidence type="ECO:0000313" key="3">
    <source>
        <dbReference type="Proteomes" id="UP000789405"/>
    </source>
</evidence>
<sequence length="233" mass="26554">MATNLLISDSGLTKIKEITKNNDIFHQYDKFEEFEVIGNGSRGIIQKAMSITYQKIVVLKELSQSQNYSFKELINDVQKYQKIDNHDNILKLFGLTLRDLQNVNLSDIIQTASTSPVLSVKKNSHNEKKIKLKIDSKGIQDLIQTYQEQYDNKAKELDLLSTFLKILKQSDDNIQSPFSNSMIFNQSKLIIDKIQNTIGELTASNIFDKLNENSANILSLSQSSNLEKNSNMQ</sequence>
<evidence type="ECO:0000259" key="1">
    <source>
        <dbReference type="PROSITE" id="PS50011"/>
    </source>
</evidence>
<comment type="caution">
    <text evidence="2">The sequence shown here is derived from an EMBL/GenBank/DDBJ whole genome shotgun (WGS) entry which is preliminary data.</text>
</comment>
<organism evidence="2 3">
    <name type="scientific">Dentiscutata erythropus</name>
    <dbReference type="NCBI Taxonomy" id="1348616"/>
    <lineage>
        <taxon>Eukaryota</taxon>
        <taxon>Fungi</taxon>
        <taxon>Fungi incertae sedis</taxon>
        <taxon>Mucoromycota</taxon>
        <taxon>Glomeromycotina</taxon>
        <taxon>Glomeromycetes</taxon>
        <taxon>Diversisporales</taxon>
        <taxon>Gigasporaceae</taxon>
        <taxon>Dentiscutata</taxon>
    </lineage>
</organism>
<dbReference type="GO" id="GO:0005524">
    <property type="term" value="F:ATP binding"/>
    <property type="evidence" value="ECO:0007669"/>
    <property type="project" value="InterPro"/>
</dbReference>
<dbReference type="InterPro" id="IPR011009">
    <property type="entry name" value="Kinase-like_dom_sf"/>
</dbReference>
<feature type="domain" description="Protein kinase" evidence="1">
    <location>
        <begin position="31"/>
        <end position="233"/>
    </location>
</feature>